<dbReference type="AlphaFoldDB" id="A0A0D3GS56"/>
<reference evidence="2" key="2">
    <citation type="submission" date="2015-03" db="UniProtKB">
        <authorList>
            <consortium name="EnsemblPlants"/>
        </authorList>
    </citation>
    <scope>IDENTIFICATION</scope>
</reference>
<dbReference type="Proteomes" id="UP000026960">
    <property type="component" value="Chromosome 7"/>
</dbReference>
<accession>A0A0D3GS56</accession>
<keyword evidence="3" id="KW-1185">Reference proteome</keyword>
<name>A0A0D3GS56_9ORYZ</name>
<sequence>MLRVRPTPTGPRQHSSLPSRLIALAAAGPSSPPADFAAATVAAAAHFLLLLPSALCTRCATVAASCTENIAKPYLLPRSSSARPPPIALLAVKRRRDLLCDCALKPTVSPPQWPSPINRSLSLPHGRTEESFSPYRDHD</sequence>
<reference evidence="2" key="1">
    <citation type="journal article" date="2009" name="Rice">
        <title>De Novo Next Generation Sequencing of Plant Genomes.</title>
        <authorList>
            <person name="Rounsley S."/>
            <person name="Marri P.R."/>
            <person name="Yu Y."/>
            <person name="He R."/>
            <person name="Sisneros N."/>
            <person name="Goicoechea J.L."/>
            <person name="Lee S.J."/>
            <person name="Angelova A."/>
            <person name="Kudrna D."/>
            <person name="Luo M."/>
            <person name="Affourtit J."/>
            <person name="Desany B."/>
            <person name="Knight J."/>
            <person name="Niazi F."/>
            <person name="Egholm M."/>
            <person name="Wing R.A."/>
        </authorList>
    </citation>
    <scope>NUCLEOTIDE SEQUENCE [LARGE SCALE GENOMIC DNA]</scope>
    <source>
        <strain evidence="2">cv. IRGC 105608</strain>
    </source>
</reference>
<feature type="region of interest" description="Disordered" evidence="1">
    <location>
        <begin position="107"/>
        <end position="139"/>
    </location>
</feature>
<dbReference type="Gramene" id="OBART07G17870.1">
    <property type="protein sequence ID" value="OBART07G17870.1"/>
    <property type="gene ID" value="OBART07G17870"/>
</dbReference>
<evidence type="ECO:0000313" key="3">
    <source>
        <dbReference type="Proteomes" id="UP000026960"/>
    </source>
</evidence>
<dbReference type="EnsemblPlants" id="OBART07G17870.1">
    <property type="protein sequence ID" value="OBART07G17870.1"/>
    <property type="gene ID" value="OBART07G17870"/>
</dbReference>
<organism evidence="2">
    <name type="scientific">Oryza barthii</name>
    <dbReference type="NCBI Taxonomy" id="65489"/>
    <lineage>
        <taxon>Eukaryota</taxon>
        <taxon>Viridiplantae</taxon>
        <taxon>Streptophyta</taxon>
        <taxon>Embryophyta</taxon>
        <taxon>Tracheophyta</taxon>
        <taxon>Spermatophyta</taxon>
        <taxon>Magnoliopsida</taxon>
        <taxon>Liliopsida</taxon>
        <taxon>Poales</taxon>
        <taxon>Poaceae</taxon>
        <taxon>BOP clade</taxon>
        <taxon>Oryzoideae</taxon>
        <taxon>Oryzeae</taxon>
        <taxon>Oryzinae</taxon>
        <taxon>Oryza</taxon>
    </lineage>
</organism>
<evidence type="ECO:0000313" key="2">
    <source>
        <dbReference type="EnsemblPlants" id="OBART07G17870.1"/>
    </source>
</evidence>
<protein>
    <submittedName>
        <fullName evidence="2">Uncharacterized protein</fullName>
    </submittedName>
</protein>
<dbReference type="HOGENOM" id="CLU_1848170_0_0_1"/>
<dbReference type="PaxDb" id="65489-OBART07G17870.1"/>
<feature type="compositionally biased region" description="Basic and acidic residues" evidence="1">
    <location>
        <begin position="126"/>
        <end position="139"/>
    </location>
</feature>
<proteinExistence type="predicted"/>
<evidence type="ECO:0000256" key="1">
    <source>
        <dbReference type="SAM" id="MobiDB-lite"/>
    </source>
</evidence>